<dbReference type="KEGG" id="vin:AKJ08_0950"/>
<keyword evidence="1" id="KW-0732">Signal</keyword>
<proteinExistence type="predicted"/>
<dbReference type="OrthoDB" id="5379374at2"/>
<protein>
    <recommendedName>
        <fullName evidence="4">Outer membrane beta-barrel domain-containing protein</fullName>
    </recommendedName>
</protein>
<evidence type="ECO:0000313" key="3">
    <source>
        <dbReference type="Proteomes" id="UP000055590"/>
    </source>
</evidence>
<dbReference type="RefSeq" id="WP_050724998.1">
    <property type="nucleotide sequence ID" value="NZ_CP012332.1"/>
</dbReference>
<evidence type="ECO:0008006" key="4">
    <source>
        <dbReference type="Google" id="ProtNLM"/>
    </source>
</evidence>
<dbReference type="InterPro" id="IPR030820">
    <property type="entry name" value="OMP_myx_plus_Proteobacteria"/>
</dbReference>
<sequence length="287" mass="30831">MKTYLNRILAGLFAAALPTFALAEDAGVPAGFVEVSDNVTSDNLRLHTVQRKEFSDGGRHEVVLYPGIVQLNTKFTSHAGFGAQYVYHLHENFALQAMGQYFWHNQQVGFVGDLNTRAQLTPEAATALTLQWAATGGFEVAPIYGKFSFYEGAIGHFSIVLSGGAGVGGTRIQLQDNPEPTFGDTGMKFVGQVGAGFRVRLNENLLVRLEFRDLVYTAKVDRINGCSAADLDAINRGSGSVTGSCKEEKFSGSDANAQKTIAGELVKQPSSDVLNNLGVYGGVSYTF</sequence>
<gene>
    <name evidence="2" type="ORF">AKJ08_0950</name>
</gene>
<organism evidence="2 3">
    <name type="scientific">Vulgatibacter incomptus</name>
    <dbReference type="NCBI Taxonomy" id="1391653"/>
    <lineage>
        <taxon>Bacteria</taxon>
        <taxon>Pseudomonadati</taxon>
        <taxon>Myxococcota</taxon>
        <taxon>Myxococcia</taxon>
        <taxon>Myxococcales</taxon>
        <taxon>Cystobacterineae</taxon>
        <taxon>Vulgatibacteraceae</taxon>
        <taxon>Vulgatibacter</taxon>
    </lineage>
</organism>
<dbReference type="Proteomes" id="UP000055590">
    <property type="component" value="Chromosome"/>
</dbReference>
<dbReference type="EMBL" id="CP012332">
    <property type="protein sequence ID" value="AKU90563.1"/>
    <property type="molecule type" value="Genomic_DNA"/>
</dbReference>
<dbReference type="STRING" id="1391653.AKJ08_0950"/>
<dbReference type="AlphaFoldDB" id="A0A0K1PAJ7"/>
<feature type="signal peptide" evidence="1">
    <location>
        <begin position="1"/>
        <end position="23"/>
    </location>
</feature>
<reference evidence="2 3" key="1">
    <citation type="submission" date="2015-08" db="EMBL/GenBank/DDBJ databases">
        <authorList>
            <person name="Babu N.S."/>
            <person name="Beckwith C.J."/>
            <person name="Beseler K.G."/>
            <person name="Brison A."/>
            <person name="Carone J.V."/>
            <person name="Caskin T.P."/>
            <person name="Diamond M."/>
            <person name="Durham M.E."/>
            <person name="Foxe J.M."/>
            <person name="Go M."/>
            <person name="Henderson B.A."/>
            <person name="Jones I.B."/>
            <person name="McGettigan J.A."/>
            <person name="Micheletti S.J."/>
            <person name="Nasrallah M.E."/>
            <person name="Ortiz D."/>
            <person name="Piller C.R."/>
            <person name="Privatt S.R."/>
            <person name="Schneider S.L."/>
            <person name="Sharp S."/>
            <person name="Smith T.C."/>
            <person name="Stanton J.D."/>
            <person name="Ullery H.E."/>
            <person name="Wilson R.J."/>
            <person name="Serrano M.G."/>
            <person name="Buck G."/>
            <person name="Lee V."/>
            <person name="Wang Y."/>
            <person name="Carvalho R."/>
            <person name="Voegtly L."/>
            <person name="Shi R."/>
            <person name="Duckworth R."/>
            <person name="Johnson A."/>
            <person name="Loviza R."/>
            <person name="Walstead R."/>
            <person name="Shah Z."/>
            <person name="Kiflezghi M."/>
            <person name="Wade K."/>
            <person name="Ball S.L."/>
            <person name="Bradley K.W."/>
            <person name="Asai D.J."/>
            <person name="Bowman C.A."/>
            <person name="Russell D.A."/>
            <person name="Pope W.H."/>
            <person name="Jacobs-Sera D."/>
            <person name="Hendrix R.W."/>
            <person name="Hatfull G.F."/>
        </authorList>
    </citation>
    <scope>NUCLEOTIDE SEQUENCE [LARGE SCALE GENOMIC DNA]</scope>
    <source>
        <strain evidence="2 3">DSM 27710</strain>
    </source>
</reference>
<keyword evidence="3" id="KW-1185">Reference proteome</keyword>
<name>A0A0K1PAJ7_9BACT</name>
<accession>A0A0K1PAJ7</accession>
<dbReference type="NCBIfam" id="TIGR04565">
    <property type="entry name" value="OMP_myx_plus"/>
    <property type="match status" value="1"/>
</dbReference>
<feature type="chain" id="PRO_5005465389" description="Outer membrane beta-barrel domain-containing protein" evidence="1">
    <location>
        <begin position="24"/>
        <end position="287"/>
    </location>
</feature>
<evidence type="ECO:0000256" key="1">
    <source>
        <dbReference type="SAM" id="SignalP"/>
    </source>
</evidence>
<dbReference type="SUPFAM" id="SSF56925">
    <property type="entry name" value="OMPA-like"/>
    <property type="match status" value="1"/>
</dbReference>
<evidence type="ECO:0000313" key="2">
    <source>
        <dbReference type="EMBL" id="AKU90563.1"/>
    </source>
</evidence>
<dbReference type="Gene3D" id="2.40.160.20">
    <property type="match status" value="1"/>
</dbReference>
<dbReference type="InterPro" id="IPR011250">
    <property type="entry name" value="OMP/PagP_B-barrel"/>
</dbReference>